<organism evidence="1 2">
    <name type="scientific">Etheostoma spectabile</name>
    <name type="common">orangethroat darter</name>
    <dbReference type="NCBI Taxonomy" id="54343"/>
    <lineage>
        <taxon>Eukaryota</taxon>
        <taxon>Metazoa</taxon>
        <taxon>Chordata</taxon>
        <taxon>Craniata</taxon>
        <taxon>Vertebrata</taxon>
        <taxon>Euteleostomi</taxon>
        <taxon>Actinopterygii</taxon>
        <taxon>Neopterygii</taxon>
        <taxon>Teleostei</taxon>
        <taxon>Neoteleostei</taxon>
        <taxon>Acanthomorphata</taxon>
        <taxon>Eupercaria</taxon>
        <taxon>Perciformes</taxon>
        <taxon>Percoidei</taxon>
        <taxon>Percidae</taxon>
        <taxon>Etheostomatinae</taxon>
        <taxon>Etheostoma</taxon>
    </lineage>
</organism>
<sequence>MDVLMSMRGDDPHLSKYLLMLLVSNFAACLHKSKLLKCHTTMHCSVFHFLI</sequence>
<evidence type="ECO:0000313" key="2">
    <source>
        <dbReference type="Proteomes" id="UP000327493"/>
    </source>
</evidence>
<comment type="caution">
    <text evidence="1">The sequence shown here is derived from an EMBL/GenBank/DDBJ whole genome shotgun (WGS) entry which is preliminary data.</text>
</comment>
<dbReference type="EMBL" id="VOFY01000017">
    <property type="protein sequence ID" value="KAA8584087.1"/>
    <property type="molecule type" value="Genomic_DNA"/>
</dbReference>
<protein>
    <submittedName>
        <fullName evidence="1">Uncharacterized protein</fullName>
    </submittedName>
</protein>
<dbReference type="AlphaFoldDB" id="A0A5J5CQR7"/>
<proteinExistence type="predicted"/>
<name>A0A5J5CQR7_9PERO</name>
<keyword evidence="2" id="KW-1185">Reference proteome</keyword>
<reference evidence="1 2" key="1">
    <citation type="submission" date="2019-08" db="EMBL/GenBank/DDBJ databases">
        <title>A chromosome-level genome assembly, high-density linkage maps, and genome scans reveal the genomic architecture of hybrid incompatibilities underlying speciation via character displacement in darters (Percidae: Etheostominae).</title>
        <authorList>
            <person name="Moran R.L."/>
            <person name="Catchen J.M."/>
            <person name="Fuller R.C."/>
        </authorList>
    </citation>
    <scope>NUCLEOTIDE SEQUENCE [LARGE SCALE GENOMIC DNA]</scope>
    <source>
        <strain evidence="1">EspeVRDwgs_2016</strain>
        <tissue evidence="1">Muscle</tissue>
    </source>
</reference>
<dbReference type="Proteomes" id="UP000327493">
    <property type="component" value="Chromosome 17"/>
</dbReference>
<gene>
    <name evidence="1" type="ORF">FQN60_015295</name>
</gene>
<accession>A0A5J5CQR7</accession>
<evidence type="ECO:0000313" key="1">
    <source>
        <dbReference type="EMBL" id="KAA8584087.1"/>
    </source>
</evidence>